<feature type="compositionally biased region" description="Low complexity" evidence="1">
    <location>
        <begin position="131"/>
        <end position="148"/>
    </location>
</feature>
<dbReference type="Proteomes" id="UP000319731">
    <property type="component" value="Unassembled WGS sequence"/>
</dbReference>
<feature type="compositionally biased region" description="Polar residues" evidence="1">
    <location>
        <begin position="701"/>
        <end position="723"/>
    </location>
</feature>
<keyword evidence="2" id="KW-1133">Transmembrane helix</keyword>
<feature type="region of interest" description="Disordered" evidence="1">
    <location>
        <begin position="368"/>
        <end position="416"/>
    </location>
</feature>
<evidence type="ECO:0000313" key="3">
    <source>
        <dbReference type="EMBL" id="TPX33333.1"/>
    </source>
</evidence>
<dbReference type="AlphaFoldDB" id="A0A507C722"/>
<feature type="transmembrane region" description="Helical" evidence="2">
    <location>
        <begin position="1125"/>
        <end position="1145"/>
    </location>
</feature>
<feature type="region of interest" description="Disordered" evidence="1">
    <location>
        <begin position="38"/>
        <end position="89"/>
    </location>
</feature>
<evidence type="ECO:0000313" key="4">
    <source>
        <dbReference type="Proteomes" id="UP000319731"/>
    </source>
</evidence>
<feature type="compositionally biased region" description="Polar residues" evidence="1">
    <location>
        <begin position="493"/>
        <end position="502"/>
    </location>
</feature>
<keyword evidence="2" id="KW-0812">Transmembrane</keyword>
<feature type="compositionally biased region" description="Pro residues" evidence="1">
    <location>
        <begin position="725"/>
        <end position="734"/>
    </location>
</feature>
<dbReference type="EMBL" id="QEAO01000021">
    <property type="protein sequence ID" value="TPX33333.1"/>
    <property type="molecule type" value="Genomic_DNA"/>
</dbReference>
<dbReference type="STRING" id="1806994.A0A507C722"/>
<dbReference type="OrthoDB" id="10669097at2759"/>
<keyword evidence="4" id="KW-1185">Reference proteome</keyword>
<feature type="region of interest" description="Disordered" evidence="1">
    <location>
        <begin position="493"/>
        <end position="751"/>
    </location>
</feature>
<protein>
    <submittedName>
        <fullName evidence="3">Uncharacterized protein</fullName>
    </submittedName>
</protein>
<feature type="region of interest" description="Disordered" evidence="1">
    <location>
        <begin position="101"/>
        <end position="152"/>
    </location>
</feature>
<feature type="compositionally biased region" description="Polar residues" evidence="1">
    <location>
        <begin position="735"/>
        <end position="749"/>
    </location>
</feature>
<evidence type="ECO:0000256" key="1">
    <source>
        <dbReference type="SAM" id="MobiDB-lite"/>
    </source>
</evidence>
<organism evidence="3 4">
    <name type="scientific">Synchytrium microbalum</name>
    <dbReference type="NCBI Taxonomy" id="1806994"/>
    <lineage>
        <taxon>Eukaryota</taxon>
        <taxon>Fungi</taxon>
        <taxon>Fungi incertae sedis</taxon>
        <taxon>Chytridiomycota</taxon>
        <taxon>Chytridiomycota incertae sedis</taxon>
        <taxon>Chytridiomycetes</taxon>
        <taxon>Synchytriales</taxon>
        <taxon>Synchytriaceae</taxon>
        <taxon>Synchytrium</taxon>
    </lineage>
</organism>
<feature type="region of interest" description="Disordered" evidence="1">
    <location>
        <begin position="773"/>
        <end position="801"/>
    </location>
</feature>
<feature type="compositionally biased region" description="Polar residues" evidence="1">
    <location>
        <begin position="368"/>
        <end position="384"/>
    </location>
</feature>
<reference evidence="3 4" key="1">
    <citation type="journal article" date="2019" name="Sci. Rep.">
        <title>Comparative genomics of chytrid fungi reveal insights into the obligate biotrophic and pathogenic lifestyle of Synchytrium endobioticum.</title>
        <authorList>
            <person name="van de Vossenberg B.T.L.H."/>
            <person name="Warris S."/>
            <person name="Nguyen H.D.T."/>
            <person name="van Gent-Pelzer M.P.E."/>
            <person name="Joly D.L."/>
            <person name="van de Geest H.C."/>
            <person name="Bonants P.J.M."/>
            <person name="Smith D.S."/>
            <person name="Levesque C.A."/>
            <person name="van der Lee T.A.J."/>
        </authorList>
    </citation>
    <scope>NUCLEOTIDE SEQUENCE [LARGE SCALE GENOMIC DNA]</scope>
    <source>
        <strain evidence="3 4">JEL517</strain>
    </source>
</reference>
<keyword evidence="2" id="KW-0472">Membrane</keyword>
<feature type="compositionally biased region" description="Low complexity" evidence="1">
    <location>
        <begin position="833"/>
        <end position="846"/>
    </location>
</feature>
<proteinExistence type="predicted"/>
<sequence length="1218" mass="134682">MDHTRSQNSTEQVLQQVHVASPPVRFLSGVFRRATTSIRSRTPSTLSTPPAQSDQISNVQPTSSKLAGTRARAVSDGTKSAHNRLGKNLANVKDMPDDIIINSSNSLTVPSEQPSRLETSRSESQSTHFGSESTTRSTSRLSSHGSYTNSTVLADDDPYLQQVMGMVTKHHLEKQKDVRRQQTVQPIIQAEPPSPTRDTSIDTNRTDLVARRVSVANTSISSVFEPGVWSASNSRGTSESEGPEPDLLVGLSAPSLETVERSKKAKQLLARRYHYIEQMQAEDIRYNPIAAVRLRQQAEKSTLPGKNWKRRTTHFWDATNADLADYHTHYFGQTGEERRHESAHHDIGRPLVKETTAQWTAEQSKIFGTSYSSSDMPTSTTNDPESYRPLRQPLRPSQTHASFAAQPNRDSEDTGPSLLYQFLTDQLPGETQTEQFSQYIPNVPSDHLQIAEANYLTIDKKPRSLSDMSARSHEFKEPKNILHFGSWGKKNGNRYSTASSGDPPSLSDHERDSHHLRSEVESEDDHKSNVMQKVLRQFRKKPKPNDDNAASPRSTINSGGDADHSPLSSGQGRPSPLPGQSPVFPTESEGGDADSSKGRRSISQPPPFKRNDIGASAADETTMAPIIVTTEASPTIETSPLNDEVVKQDVKAKAKFGHNRNGSAGILKQLALPKRPPSITSSNDPETPTSAGFPDFMTPPRSKTVTSTKTQASSSNTPEQFGTSPMPPLYPRPPNSVSADESVKSNKLMSRQRLLKKRATTVEGGLVLDYMQSDDHDDVNENRQRRRKKNQHQRKSRRSSMIDEGTDILGLNRARDILDTFIPGKVAKRLSVDSDPLSPSSKSDVVATVDSGMKSSPSDPDLPERMANHIRARTMSSNMQEDAQMTVEEKEYVFVTGLKKATAIDFFDEIFLRRLFAAFECLDKRIEDLNTLMDKAKADLQVQILQEEDLLAQLSSTAPPDRTPSMAPLHRADTNMSQLSEPNSPSSPRNSRTWFGNFSNPSLLSLASGYPVSATTLSSPTSTYAEPEADIGTADEVFSRSLLPEEFMLGRFQAITVDLEELEVSVTRISQSQSSTSESVRAMQEELEQLSRRMNGDWSERIKAVEYGVQKILVGHRALGMWTEIYYVLLAWVISLIGFSFWFGFKVKQTGRAITRTGTHALNWVFGGEPLPEVKSSSAIKHVKVVDTSPTLPRADLPVSSSGGNIRSQVQQPALWVS</sequence>
<dbReference type="RefSeq" id="XP_031024345.1">
    <property type="nucleotide sequence ID" value="XM_031169622.1"/>
</dbReference>
<feature type="compositionally biased region" description="Basic residues" evidence="1">
    <location>
        <begin position="784"/>
        <end position="798"/>
    </location>
</feature>
<feature type="compositionally biased region" description="Polar residues" evidence="1">
    <location>
        <begin position="1199"/>
        <end position="1212"/>
    </location>
</feature>
<feature type="compositionally biased region" description="Polar residues" evidence="1">
    <location>
        <begin position="38"/>
        <end position="66"/>
    </location>
</feature>
<feature type="region of interest" description="Disordered" evidence="1">
    <location>
        <begin position="832"/>
        <end position="864"/>
    </location>
</feature>
<gene>
    <name evidence="3" type="ORF">SmJEL517_g03694</name>
</gene>
<feature type="compositionally biased region" description="Polar residues" evidence="1">
    <location>
        <begin position="101"/>
        <end position="130"/>
    </location>
</feature>
<name>A0A507C722_9FUNG</name>
<feature type="compositionally biased region" description="Polar residues" evidence="1">
    <location>
        <begin position="630"/>
        <end position="641"/>
    </location>
</feature>
<evidence type="ECO:0000256" key="2">
    <source>
        <dbReference type="SAM" id="Phobius"/>
    </source>
</evidence>
<feature type="compositionally biased region" description="Basic and acidic residues" evidence="1">
    <location>
        <begin position="507"/>
        <end position="528"/>
    </location>
</feature>
<accession>A0A507C722</accession>
<feature type="region of interest" description="Disordered" evidence="1">
    <location>
        <begin position="1199"/>
        <end position="1218"/>
    </location>
</feature>
<dbReference type="GeneID" id="42004919"/>
<feature type="compositionally biased region" description="Polar residues" evidence="1">
    <location>
        <begin position="678"/>
        <end position="690"/>
    </location>
</feature>
<comment type="caution">
    <text evidence="3">The sequence shown here is derived from an EMBL/GenBank/DDBJ whole genome shotgun (WGS) entry which is preliminary data.</text>
</comment>